<comment type="caution">
    <text evidence="2">The sequence shown here is derived from an EMBL/GenBank/DDBJ whole genome shotgun (WGS) entry which is preliminary data.</text>
</comment>
<feature type="transmembrane region" description="Helical" evidence="1">
    <location>
        <begin position="16"/>
        <end position="37"/>
    </location>
</feature>
<accession>A0A2P6RTQ4</accession>
<sequence length="101" mass="11975">MIKRVVSFIEECYCSILFHFNFFCSRTVDIIILVEALRYFLGDFQKHVFTCSKGGHSLLLQLPLLLFFAFTYFLTIRFLYNLSVFSTFLHMLISCLFHKPI</sequence>
<dbReference type="EMBL" id="PDCK01000040">
    <property type="protein sequence ID" value="PRQ49817.1"/>
    <property type="molecule type" value="Genomic_DNA"/>
</dbReference>
<reference evidence="2 3" key="1">
    <citation type="journal article" date="2018" name="Nat. Genet.">
        <title>The Rosa genome provides new insights in the design of modern roses.</title>
        <authorList>
            <person name="Bendahmane M."/>
        </authorList>
    </citation>
    <scope>NUCLEOTIDE SEQUENCE [LARGE SCALE GENOMIC DNA]</scope>
    <source>
        <strain evidence="3">cv. Old Blush</strain>
    </source>
</reference>
<keyword evidence="1" id="KW-0472">Membrane</keyword>
<evidence type="ECO:0000313" key="3">
    <source>
        <dbReference type="Proteomes" id="UP000238479"/>
    </source>
</evidence>
<proteinExistence type="predicted"/>
<dbReference type="Gramene" id="PRQ49817">
    <property type="protein sequence ID" value="PRQ49817"/>
    <property type="gene ID" value="RchiOBHm_Chr2g0126151"/>
</dbReference>
<dbReference type="AlphaFoldDB" id="A0A2P6RTQ4"/>
<keyword evidence="1" id="KW-1133">Transmembrane helix</keyword>
<keyword evidence="1" id="KW-0812">Transmembrane</keyword>
<evidence type="ECO:0000256" key="1">
    <source>
        <dbReference type="SAM" id="Phobius"/>
    </source>
</evidence>
<keyword evidence="3" id="KW-1185">Reference proteome</keyword>
<gene>
    <name evidence="2" type="ORF">RchiOBHm_Chr2g0126151</name>
</gene>
<evidence type="ECO:0000313" key="2">
    <source>
        <dbReference type="EMBL" id="PRQ49817.1"/>
    </source>
</evidence>
<name>A0A2P6RTQ4_ROSCH</name>
<dbReference type="Proteomes" id="UP000238479">
    <property type="component" value="Chromosome 2"/>
</dbReference>
<protein>
    <submittedName>
        <fullName evidence="2">Uncharacterized protein</fullName>
    </submittedName>
</protein>
<organism evidence="2 3">
    <name type="scientific">Rosa chinensis</name>
    <name type="common">China rose</name>
    <dbReference type="NCBI Taxonomy" id="74649"/>
    <lineage>
        <taxon>Eukaryota</taxon>
        <taxon>Viridiplantae</taxon>
        <taxon>Streptophyta</taxon>
        <taxon>Embryophyta</taxon>
        <taxon>Tracheophyta</taxon>
        <taxon>Spermatophyta</taxon>
        <taxon>Magnoliopsida</taxon>
        <taxon>eudicotyledons</taxon>
        <taxon>Gunneridae</taxon>
        <taxon>Pentapetalae</taxon>
        <taxon>rosids</taxon>
        <taxon>fabids</taxon>
        <taxon>Rosales</taxon>
        <taxon>Rosaceae</taxon>
        <taxon>Rosoideae</taxon>
        <taxon>Rosoideae incertae sedis</taxon>
        <taxon>Rosa</taxon>
    </lineage>
</organism>
<feature type="transmembrane region" description="Helical" evidence="1">
    <location>
        <begin position="58"/>
        <end position="74"/>
    </location>
</feature>